<name>A0ABQ4QUW2_9HYPH</name>
<feature type="region of interest" description="Disordered" evidence="1">
    <location>
        <begin position="1"/>
        <end position="25"/>
    </location>
</feature>
<evidence type="ECO:0000313" key="3">
    <source>
        <dbReference type="Proteomes" id="UP001055167"/>
    </source>
</evidence>
<organism evidence="2 3">
    <name type="scientific">Methylobacterium crusticola</name>
    <dbReference type="NCBI Taxonomy" id="1697972"/>
    <lineage>
        <taxon>Bacteria</taxon>
        <taxon>Pseudomonadati</taxon>
        <taxon>Pseudomonadota</taxon>
        <taxon>Alphaproteobacteria</taxon>
        <taxon>Hyphomicrobiales</taxon>
        <taxon>Methylobacteriaceae</taxon>
        <taxon>Methylobacterium</taxon>
    </lineage>
</organism>
<reference evidence="2" key="2">
    <citation type="submission" date="2021-08" db="EMBL/GenBank/DDBJ databases">
        <authorList>
            <person name="Tani A."/>
            <person name="Ola A."/>
            <person name="Ogura Y."/>
            <person name="Katsura K."/>
            <person name="Hayashi T."/>
        </authorList>
    </citation>
    <scope>NUCLEOTIDE SEQUENCE</scope>
    <source>
        <strain evidence="2">KCTC 52305</strain>
    </source>
</reference>
<evidence type="ECO:0000256" key="1">
    <source>
        <dbReference type="SAM" id="MobiDB-lite"/>
    </source>
</evidence>
<gene>
    <name evidence="2" type="ORF">OPKNFCMD_1730</name>
</gene>
<dbReference type="EMBL" id="BPQH01000004">
    <property type="protein sequence ID" value="GJD49004.1"/>
    <property type="molecule type" value="Genomic_DNA"/>
</dbReference>
<dbReference type="Proteomes" id="UP001055167">
    <property type="component" value="Unassembled WGS sequence"/>
</dbReference>
<comment type="caution">
    <text evidence="2">The sequence shown here is derived from an EMBL/GenBank/DDBJ whole genome shotgun (WGS) entry which is preliminary data.</text>
</comment>
<sequence length="71" mass="7646">MTDWETPAQLVVWPDSGEAGPDDRPTTTLREAVLAAREIGGERVAWIIMADGHILRPGQIAELQAALRPGA</sequence>
<accession>A0ABQ4QUW2</accession>
<reference evidence="2" key="1">
    <citation type="journal article" date="2021" name="Front. Microbiol.">
        <title>Comprehensive Comparative Genomics and Phenotyping of Methylobacterium Species.</title>
        <authorList>
            <person name="Alessa O."/>
            <person name="Ogura Y."/>
            <person name="Fujitani Y."/>
            <person name="Takami H."/>
            <person name="Hayashi T."/>
            <person name="Sahin N."/>
            <person name="Tani A."/>
        </authorList>
    </citation>
    <scope>NUCLEOTIDE SEQUENCE</scope>
    <source>
        <strain evidence="2">KCTC 52305</strain>
    </source>
</reference>
<proteinExistence type="predicted"/>
<keyword evidence="3" id="KW-1185">Reference proteome</keyword>
<evidence type="ECO:0000313" key="2">
    <source>
        <dbReference type="EMBL" id="GJD49004.1"/>
    </source>
</evidence>
<dbReference type="RefSeq" id="WP_128565889.1">
    <property type="nucleotide sequence ID" value="NZ_BPQH01000004.1"/>
</dbReference>
<protein>
    <submittedName>
        <fullName evidence="2">Uncharacterized protein</fullName>
    </submittedName>
</protein>